<keyword evidence="2" id="KW-0647">Proteasome</keyword>
<evidence type="ECO:0000259" key="3">
    <source>
        <dbReference type="PROSITE" id="PS50250"/>
    </source>
</evidence>
<dbReference type="PROSITE" id="PS50250">
    <property type="entry name" value="PCI"/>
    <property type="match status" value="1"/>
</dbReference>
<evidence type="ECO:0000313" key="4">
    <source>
        <dbReference type="EMBL" id="KAG8470927.1"/>
    </source>
</evidence>
<dbReference type="SUPFAM" id="SSF46785">
    <property type="entry name" value="Winged helix' DNA-binding domain"/>
    <property type="match status" value="1"/>
</dbReference>
<dbReference type="GO" id="GO:0008541">
    <property type="term" value="C:proteasome regulatory particle, lid subcomplex"/>
    <property type="evidence" value="ECO:0007669"/>
    <property type="project" value="TreeGrafter"/>
</dbReference>
<organism evidence="4 5">
    <name type="scientific">Diacronema lutheri</name>
    <name type="common">Unicellular marine alga</name>
    <name type="synonym">Monochrysis lutheri</name>
    <dbReference type="NCBI Taxonomy" id="2081491"/>
    <lineage>
        <taxon>Eukaryota</taxon>
        <taxon>Haptista</taxon>
        <taxon>Haptophyta</taxon>
        <taxon>Pavlovophyceae</taxon>
        <taxon>Pavlovales</taxon>
        <taxon>Pavlovaceae</taxon>
        <taxon>Diacronema</taxon>
    </lineage>
</organism>
<dbReference type="InterPro" id="IPR054179">
    <property type="entry name" value="PSD13_N"/>
</dbReference>
<dbReference type="GO" id="GO:0005829">
    <property type="term" value="C:cytosol"/>
    <property type="evidence" value="ECO:0007669"/>
    <property type="project" value="TreeGrafter"/>
</dbReference>
<keyword evidence="5" id="KW-1185">Reference proteome</keyword>
<comment type="similarity">
    <text evidence="1">Belongs to the proteasome subunit S11 family.</text>
</comment>
<dbReference type="GO" id="GO:0005634">
    <property type="term" value="C:nucleus"/>
    <property type="evidence" value="ECO:0007669"/>
    <property type="project" value="TreeGrafter"/>
</dbReference>
<feature type="domain" description="PCI" evidence="3">
    <location>
        <begin position="176"/>
        <end position="350"/>
    </location>
</feature>
<protein>
    <recommendedName>
        <fullName evidence="3">PCI domain-containing protein</fullName>
    </recommendedName>
</protein>
<gene>
    <name evidence="4" type="ORF">KFE25_009348</name>
</gene>
<dbReference type="Proteomes" id="UP000751190">
    <property type="component" value="Unassembled WGS sequence"/>
</dbReference>
<dbReference type="GO" id="GO:0006511">
    <property type="term" value="P:ubiquitin-dependent protein catabolic process"/>
    <property type="evidence" value="ECO:0007669"/>
    <property type="project" value="TreeGrafter"/>
</dbReference>
<evidence type="ECO:0000256" key="1">
    <source>
        <dbReference type="ARBA" id="ARBA00006207"/>
    </source>
</evidence>
<dbReference type="Pfam" id="PF22037">
    <property type="entry name" value="PSD13_N"/>
    <property type="match status" value="1"/>
</dbReference>
<dbReference type="InterPro" id="IPR035298">
    <property type="entry name" value="PSMD13"/>
</dbReference>
<dbReference type="InterPro" id="IPR036390">
    <property type="entry name" value="WH_DNA-bd_sf"/>
</dbReference>
<dbReference type="PANTHER" id="PTHR10539">
    <property type="entry name" value="26S PROTEASOME NON-ATPASE REGULATORY SUBUNIT 13"/>
    <property type="match status" value="1"/>
</dbReference>
<dbReference type="SMART" id="SM00088">
    <property type="entry name" value="PINT"/>
    <property type="match status" value="1"/>
</dbReference>
<dbReference type="InterPro" id="IPR000717">
    <property type="entry name" value="PCI_dom"/>
</dbReference>
<proteinExistence type="inferred from homology"/>
<dbReference type="Pfam" id="PF01399">
    <property type="entry name" value="PCI"/>
    <property type="match status" value="1"/>
</dbReference>
<dbReference type="OrthoDB" id="1093at2759"/>
<dbReference type="OMA" id="SFEDYWE"/>
<name>A0A8J5XYN8_DIALT</name>
<accession>A0A8J5XYN8</accession>
<evidence type="ECO:0000256" key="2">
    <source>
        <dbReference type="ARBA" id="ARBA00022942"/>
    </source>
</evidence>
<dbReference type="PANTHER" id="PTHR10539:SF0">
    <property type="entry name" value="26S PROTEASOME NON-ATPASE REGULATORY SUBUNIT 13"/>
    <property type="match status" value="1"/>
</dbReference>
<evidence type="ECO:0000313" key="5">
    <source>
        <dbReference type="Proteomes" id="UP000751190"/>
    </source>
</evidence>
<dbReference type="AlphaFoldDB" id="A0A8J5XYN8"/>
<comment type="caution">
    <text evidence="4">The sequence shown here is derived from an EMBL/GenBank/DDBJ whole genome shotgun (WGS) entry which is preliminary data.</text>
</comment>
<dbReference type="GO" id="GO:0005198">
    <property type="term" value="F:structural molecule activity"/>
    <property type="evidence" value="ECO:0007669"/>
    <property type="project" value="TreeGrafter"/>
</dbReference>
<dbReference type="EMBL" id="JAGTXO010000001">
    <property type="protein sequence ID" value="KAG8470927.1"/>
    <property type="molecule type" value="Genomic_DNA"/>
</dbReference>
<reference evidence="4" key="1">
    <citation type="submission" date="2021-05" db="EMBL/GenBank/DDBJ databases">
        <title>The genome of the haptophyte Pavlova lutheri (Diacronema luteri, Pavlovales) - a model for lipid biosynthesis in eukaryotic algae.</title>
        <authorList>
            <person name="Hulatt C.J."/>
            <person name="Posewitz M.C."/>
        </authorList>
    </citation>
    <scope>NUCLEOTIDE SEQUENCE</scope>
    <source>
        <strain evidence="4">NIVA-4/92</strain>
    </source>
</reference>
<sequence>MATVAAEIATFLRAQREVHADVADEYTRMEELYTRKLWHQLTLAITAFVAQPRLQGTDGDELAQLYEHFIRHFEGKMNSLSLSKLVVAIARFFPTERATMFVTSLLAKVAADQEAVTLCKAEVARLKLKAGDVAGCKELLDEAQVTIDALAGIDADIHVAYYTTLAQYFKLQGPATQFYKSALLLLSYQPLDKMAPADALTLSFDLGLAALVAKSVYNFGELLQHPVVARLESTEHAWLAQVLRVFNAGDIEMYEQLIGAHRAQLEAQPALVAHAAFLKEKIALMSLMELVFSHVGPGADHTLTFELVAQRTRLPLVEVELLLMRAMSLGLIRGVIDEIEQLVTVSWVQPRVLTSAQVANMAELLQSWKAQVGTTLKFLEAEAPEFGQDANF</sequence>